<keyword evidence="2" id="KW-0460">Magnesium</keyword>
<dbReference type="GO" id="GO:0006281">
    <property type="term" value="P:DNA repair"/>
    <property type="evidence" value="ECO:0007669"/>
    <property type="project" value="UniProtKB-UniRule"/>
</dbReference>
<dbReference type="GO" id="GO:0009432">
    <property type="term" value="P:SOS response"/>
    <property type="evidence" value="ECO:0007669"/>
    <property type="project" value="TreeGrafter"/>
</dbReference>
<evidence type="ECO:0000259" key="3">
    <source>
        <dbReference type="PROSITE" id="PS50173"/>
    </source>
</evidence>
<evidence type="ECO:0000313" key="4">
    <source>
        <dbReference type="EMBL" id="RNB91272.1"/>
    </source>
</evidence>
<dbReference type="GO" id="GO:0042276">
    <property type="term" value="P:error-prone translesion synthesis"/>
    <property type="evidence" value="ECO:0007669"/>
    <property type="project" value="TreeGrafter"/>
</dbReference>
<dbReference type="GO" id="GO:0003684">
    <property type="term" value="F:damaged DNA binding"/>
    <property type="evidence" value="ECO:0007669"/>
    <property type="project" value="InterPro"/>
</dbReference>
<feature type="active site" evidence="2">
    <location>
        <position position="109"/>
    </location>
</feature>
<dbReference type="Proteomes" id="UP000271031">
    <property type="component" value="Unassembled WGS sequence"/>
</dbReference>
<comment type="caution">
    <text evidence="4">The sequence shown here is derived from an EMBL/GenBank/DDBJ whole genome shotgun (WGS) entry which is preliminary data.</text>
</comment>
<gene>
    <name evidence="2" type="primary">dinB</name>
    <name evidence="4" type="ORF">EDM56_06740</name>
</gene>
<evidence type="ECO:0000256" key="1">
    <source>
        <dbReference type="ARBA" id="ARBA00010945"/>
    </source>
</evidence>
<keyword evidence="2 4" id="KW-0808">Transferase</keyword>
<comment type="catalytic activity">
    <reaction evidence="2">
        <text>DNA(n) + a 2'-deoxyribonucleoside 5'-triphosphate = DNA(n+1) + diphosphate</text>
        <dbReference type="Rhea" id="RHEA:22508"/>
        <dbReference type="Rhea" id="RHEA-COMP:17339"/>
        <dbReference type="Rhea" id="RHEA-COMP:17340"/>
        <dbReference type="ChEBI" id="CHEBI:33019"/>
        <dbReference type="ChEBI" id="CHEBI:61560"/>
        <dbReference type="ChEBI" id="CHEBI:173112"/>
        <dbReference type="EC" id="2.7.7.7"/>
    </reaction>
</comment>
<dbReference type="GO" id="GO:0003887">
    <property type="term" value="F:DNA-directed DNA polymerase activity"/>
    <property type="evidence" value="ECO:0007669"/>
    <property type="project" value="UniProtKB-UniRule"/>
</dbReference>
<sequence length="411" mass="46450">MDSSKRIVFLIDMQSFYASVEKAANPDIRDKPIVVAGDPKRRSGVVLAACPLAKAYGVTTAEALWQAEQKCRHLVVVRPRMEMYMHVSLQITRIFESFTDLVEPYSIDEQFLDVTGSLSLFGEPREIARKIRERVKQETGIVCRVGIGENKILAKMACDIAKKREDGIFWLKKEELGETLWTLPIEKLFGVGSRMKRHFHRMGIYRIQQLADLSPGVLMRRWGVNGEVLWNTAHGIDESPVSPRAHDMQKGIGHHMTLPRDYHTAEEIKVVLLELCEEVCRRARSKGLMGQVVSVGCRGADLAAGNGFYRQMKLAEPTHDATALYMGVCHLFERHWQHLPVRSVGVNLGQLAPDNVVQLSLFDDTPRRRSLGLVMDDIRRRYGNDAIVRAVSLLKAGQARERAKKIGGHYK</sequence>
<comment type="cofactor">
    <cofactor evidence="2">
        <name>Mg(2+)</name>
        <dbReference type="ChEBI" id="CHEBI:18420"/>
    </cofactor>
    <text evidence="2">Binds 2 magnesium ions per subunit.</text>
</comment>
<dbReference type="InterPro" id="IPR022880">
    <property type="entry name" value="DNApol_IV"/>
</dbReference>
<keyword evidence="2" id="KW-0515">Mutator protein</keyword>
<name>A0A3M8DT62_9BACL</name>
<dbReference type="SUPFAM" id="SSF56672">
    <property type="entry name" value="DNA/RNA polymerases"/>
    <property type="match status" value="1"/>
</dbReference>
<dbReference type="NCBIfam" id="NF002677">
    <property type="entry name" value="PRK02406.1"/>
    <property type="match status" value="1"/>
</dbReference>
<dbReference type="SUPFAM" id="SSF100879">
    <property type="entry name" value="Lesion bypass DNA polymerase (Y-family), little finger domain"/>
    <property type="match status" value="1"/>
</dbReference>
<dbReference type="InterPro" id="IPR050116">
    <property type="entry name" value="DNA_polymerase-Y"/>
</dbReference>
<evidence type="ECO:0000313" key="5">
    <source>
        <dbReference type="Proteomes" id="UP000271031"/>
    </source>
</evidence>
<keyword evidence="2" id="KW-0963">Cytoplasm</keyword>
<dbReference type="AlphaFoldDB" id="A0A3M8DT62"/>
<feature type="domain" description="UmuC" evidence="3">
    <location>
        <begin position="8"/>
        <end position="192"/>
    </location>
</feature>
<evidence type="ECO:0000256" key="2">
    <source>
        <dbReference type="HAMAP-Rule" id="MF_01113"/>
    </source>
</evidence>
<dbReference type="RefSeq" id="WP_122917125.1">
    <property type="nucleotide sequence ID" value="NZ_RHHQ01000006.1"/>
</dbReference>
<dbReference type="InterPro" id="IPR043128">
    <property type="entry name" value="Rev_trsase/Diguanyl_cyclase"/>
</dbReference>
<dbReference type="GO" id="GO:0005829">
    <property type="term" value="C:cytosol"/>
    <property type="evidence" value="ECO:0007669"/>
    <property type="project" value="TreeGrafter"/>
</dbReference>
<reference evidence="4 5" key="1">
    <citation type="submission" date="2018-10" db="EMBL/GenBank/DDBJ databases">
        <title>Phylogenomics of Brevibacillus.</title>
        <authorList>
            <person name="Dunlap C."/>
        </authorList>
    </citation>
    <scope>NUCLEOTIDE SEQUENCE [LARGE SCALE GENOMIC DNA]</scope>
    <source>
        <strain evidence="4 5">JCM 15716</strain>
    </source>
</reference>
<proteinExistence type="inferred from homology"/>
<dbReference type="PANTHER" id="PTHR11076:SF35">
    <property type="entry name" value="DNA REPAIR PROTEIN HOMOLOG YOBH"/>
    <property type="match status" value="1"/>
</dbReference>
<dbReference type="HAMAP" id="MF_01113">
    <property type="entry name" value="DNApol_IV"/>
    <property type="match status" value="1"/>
</dbReference>
<dbReference type="Gene3D" id="3.30.1490.100">
    <property type="entry name" value="DNA polymerase, Y-family, little finger domain"/>
    <property type="match status" value="1"/>
</dbReference>
<dbReference type="EMBL" id="RHHQ01000006">
    <property type="protein sequence ID" value="RNB91272.1"/>
    <property type="molecule type" value="Genomic_DNA"/>
</dbReference>
<keyword evidence="5" id="KW-1185">Reference proteome</keyword>
<dbReference type="InterPro" id="IPR001126">
    <property type="entry name" value="UmuC"/>
</dbReference>
<comment type="subunit">
    <text evidence="2">Monomer.</text>
</comment>
<keyword evidence="2" id="KW-0239">DNA-directed DNA polymerase</keyword>
<accession>A0A3M8DT62</accession>
<protein>
    <recommendedName>
        <fullName evidence="2">DNA polymerase IV</fullName>
        <shortName evidence="2">Pol IV</shortName>
        <ecNumber evidence="2">2.7.7.7</ecNumber>
    </recommendedName>
</protein>
<dbReference type="PROSITE" id="PS50173">
    <property type="entry name" value="UMUC"/>
    <property type="match status" value="1"/>
</dbReference>
<dbReference type="Gene3D" id="1.10.150.20">
    <property type="entry name" value="5' to 3' exonuclease, C-terminal subdomain"/>
    <property type="match status" value="1"/>
</dbReference>
<comment type="similarity">
    <text evidence="1 2">Belongs to the DNA polymerase type-Y family.</text>
</comment>
<dbReference type="InterPro" id="IPR043502">
    <property type="entry name" value="DNA/RNA_pol_sf"/>
</dbReference>
<dbReference type="InterPro" id="IPR017961">
    <property type="entry name" value="DNA_pol_Y-fam_little_finger"/>
</dbReference>
<keyword evidence="2" id="KW-0227">DNA damage</keyword>
<dbReference type="InterPro" id="IPR036775">
    <property type="entry name" value="DNA_pol_Y-fam_lit_finger_sf"/>
</dbReference>
<feature type="binding site" evidence="2">
    <location>
        <position position="12"/>
    </location>
    <ligand>
        <name>Mg(2+)</name>
        <dbReference type="ChEBI" id="CHEBI:18420"/>
    </ligand>
</feature>
<dbReference type="Pfam" id="PF11799">
    <property type="entry name" value="IMS_C"/>
    <property type="match status" value="1"/>
</dbReference>
<keyword evidence="2" id="KW-0238">DNA-binding</keyword>
<comment type="function">
    <text evidence="2">Poorly processive, error-prone DNA polymerase involved in untargeted mutagenesis. Copies undamaged DNA at stalled replication forks, which arise in vivo from mismatched or misaligned primer ends. These misaligned primers can be extended by PolIV. Exhibits no 3'-5' exonuclease (proofreading) activity. May be involved in translesional synthesis, in conjunction with the beta clamp from PolIII.</text>
</comment>
<dbReference type="PANTHER" id="PTHR11076">
    <property type="entry name" value="DNA REPAIR POLYMERASE UMUC / TRANSFERASE FAMILY MEMBER"/>
    <property type="match status" value="1"/>
</dbReference>
<keyword evidence="2" id="KW-0234">DNA repair</keyword>
<dbReference type="Pfam" id="PF00817">
    <property type="entry name" value="IMS"/>
    <property type="match status" value="1"/>
</dbReference>
<feature type="site" description="Substrate discrimination" evidence="2">
    <location>
        <position position="17"/>
    </location>
</feature>
<keyword evidence="2 4" id="KW-0548">Nucleotidyltransferase</keyword>
<keyword evidence="2" id="KW-0479">Metal-binding</keyword>
<dbReference type="OrthoDB" id="9808813at2"/>
<dbReference type="Gene3D" id="3.40.1170.60">
    <property type="match status" value="1"/>
</dbReference>
<dbReference type="CDD" id="cd01700">
    <property type="entry name" value="PolY_Pol_V_umuC"/>
    <property type="match status" value="1"/>
</dbReference>
<organism evidence="4 5">
    <name type="scientific">Brevibacillus fluminis</name>
    <dbReference type="NCBI Taxonomy" id="511487"/>
    <lineage>
        <taxon>Bacteria</taxon>
        <taxon>Bacillati</taxon>
        <taxon>Bacillota</taxon>
        <taxon>Bacilli</taxon>
        <taxon>Bacillales</taxon>
        <taxon>Paenibacillaceae</taxon>
        <taxon>Brevibacillus</taxon>
    </lineage>
</organism>
<dbReference type="GO" id="GO:0000287">
    <property type="term" value="F:magnesium ion binding"/>
    <property type="evidence" value="ECO:0007669"/>
    <property type="project" value="UniProtKB-UniRule"/>
</dbReference>
<keyword evidence="2" id="KW-0235">DNA replication</keyword>
<dbReference type="EC" id="2.7.7.7" evidence="2"/>
<comment type="subcellular location">
    <subcellularLocation>
        <location evidence="2">Cytoplasm</location>
    </subcellularLocation>
</comment>
<dbReference type="NCBIfam" id="NF002848">
    <property type="entry name" value="PRK03103.1"/>
    <property type="match status" value="1"/>
</dbReference>
<feature type="binding site" evidence="2">
    <location>
        <position position="108"/>
    </location>
    <ligand>
        <name>Mg(2+)</name>
        <dbReference type="ChEBI" id="CHEBI:18420"/>
    </ligand>
</feature>
<dbReference type="Gene3D" id="3.30.70.270">
    <property type="match status" value="1"/>
</dbReference>
<dbReference type="GO" id="GO:0006261">
    <property type="term" value="P:DNA-templated DNA replication"/>
    <property type="evidence" value="ECO:0007669"/>
    <property type="project" value="UniProtKB-UniRule"/>
</dbReference>